<dbReference type="SUPFAM" id="SSF49464">
    <property type="entry name" value="Carboxypeptidase regulatory domain-like"/>
    <property type="match status" value="1"/>
</dbReference>
<evidence type="ECO:0000259" key="4">
    <source>
        <dbReference type="Pfam" id="PF14905"/>
    </source>
</evidence>
<organism evidence="5 6">
    <name type="scientific">Niastella koreensis</name>
    <dbReference type="NCBI Taxonomy" id="354356"/>
    <lineage>
        <taxon>Bacteria</taxon>
        <taxon>Pseudomonadati</taxon>
        <taxon>Bacteroidota</taxon>
        <taxon>Chitinophagia</taxon>
        <taxon>Chitinophagales</taxon>
        <taxon>Chitinophagaceae</taxon>
        <taxon>Niastella</taxon>
    </lineage>
</organism>
<dbReference type="Pfam" id="PF14905">
    <property type="entry name" value="OMP_b-brl_3"/>
    <property type="match status" value="1"/>
</dbReference>
<keyword evidence="2" id="KW-0472">Membrane</keyword>
<protein>
    <recommendedName>
        <fullName evidence="4">Outer membrane protein beta-barrel domain-containing protein</fullName>
    </recommendedName>
</protein>
<dbReference type="InterPro" id="IPR041700">
    <property type="entry name" value="OMP_b-brl_3"/>
</dbReference>
<dbReference type="InterPro" id="IPR036942">
    <property type="entry name" value="Beta-barrel_TonB_sf"/>
</dbReference>
<keyword evidence="6" id="KW-1185">Reference proteome</keyword>
<evidence type="ECO:0000313" key="6">
    <source>
        <dbReference type="Proteomes" id="UP000192277"/>
    </source>
</evidence>
<keyword evidence="3" id="KW-0998">Cell outer membrane</keyword>
<comment type="caution">
    <text evidence="5">The sequence shown here is derived from an EMBL/GenBank/DDBJ whole genome shotgun (WGS) entry which is preliminary data.</text>
</comment>
<dbReference type="Gene3D" id="2.40.170.20">
    <property type="entry name" value="TonB-dependent receptor, beta-barrel domain"/>
    <property type="match status" value="1"/>
</dbReference>
<dbReference type="Gene3D" id="2.170.130.10">
    <property type="entry name" value="TonB-dependent receptor, plug domain"/>
    <property type="match status" value="1"/>
</dbReference>
<evidence type="ECO:0000313" key="5">
    <source>
        <dbReference type="EMBL" id="OQP49600.1"/>
    </source>
</evidence>
<name>A0ABX3NYR5_9BACT</name>
<dbReference type="InterPro" id="IPR008969">
    <property type="entry name" value="CarboxyPept-like_regulatory"/>
</dbReference>
<dbReference type="PANTHER" id="PTHR40980">
    <property type="entry name" value="PLUG DOMAIN-CONTAINING PROTEIN"/>
    <property type="match status" value="1"/>
</dbReference>
<gene>
    <name evidence="5" type="ORF">A4D02_28840</name>
</gene>
<reference evidence="5 6" key="1">
    <citation type="submission" date="2016-04" db="EMBL/GenBank/DDBJ databases">
        <authorList>
            <person name="Chen L."/>
            <person name="Zhuang W."/>
            <person name="Wang G."/>
        </authorList>
    </citation>
    <scope>NUCLEOTIDE SEQUENCE [LARGE SCALE GENOMIC DNA]</scope>
    <source>
        <strain evidence="6">GR20</strain>
    </source>
</reference>
<evidence type="ECO:0000256" key="3">
    <source>
        <dbReference type="ARBA" id="ARBA00023237"/>
    </source>
</evidence>
<feature type="domain" description="Outer membrane protein beta-barrel" evidence="4">
    <location>
        <begin position="367"/>
        <end position="771"/>
    </location>
</feature>
<dbReference type="PANTHER" id="PTHR40980:SF4">
    <property type="entry name" value="TONB-DEPENDENT RECEPTOR-LIKE BETA-BARREL DOMAIN-CONTAINING PROTEIN"/>
    <property type="match status" value="1"/>
</dbReference>
<dbReference type="EMBL" id="LWBO01000010">
    <property type="protein sequence ID" value="OQP49600.1"/>
    <property type="molecule type" value="Genomic_DNA"/>
</dbReference>
<dbReference type="InterPro" id="IPR037066">
    <property type="entry name" value="Plug_dom_sf"/>
</dbReference>
<proteinExistence type="predicted"/>
<accession>A0ABX3NYR5</accession>
<evidence type="ECO:0000256" key="1">
    <source>
        <dbReference type="ARBA" id="ARBA00004442"/>
    </source>
</evidence>
<dbReference type="SUPFAM" id="SSF56935">
    <property type="entry name" value="Porins"/>
    <property type="match status" value="1"/>
</dbReference>
<evidence type="ECO:0000256" key="2">
    <source>
        <dbReference type="ARBA" id="ARBA00023136"/>
    </source>
</evidence>
<dbReference type="Proteomes" id="UP000192277">
    <property type="component" value="Unassembled WGS sequence"/>
</dbReference>
<comment type="subcellular location">
    <subcellularLocation>
        <location evidence="1">Cell outer membrane</location>
    </subcellularLocation>
</comment>
<sequence length="797" mass="90316">MILLFIVPASLMAQLRVTGKTCDSAKKAMSNVSVTISLNEKVVSSVVSDEQGSFELQLPDAQSHNYILHATHIGFKEKLVLLTIPSNGSGIRLGNILLEKESKELAAVSITGKEDLYEQKTDRFIFNVEKSLEATGSNGWDAIAKTPNIQINGNNIRIIGKSGITVMVNDRKIQLSGDELFAYLSAIPSESIAAIEVISNPGARYDAAGNSGIVNIRLKKNKNEGLVLIGTGAYEQRTSGSFGSNISFNYRKKWLTLYGFVNQSHRITQPVEYQNIYYPSSLWASNNAKHITRNLSSLQLGADFNLSSNDVLSVLTERNLTSKTKENHNSFTDISGLSNFKSDSVIETGNHINRDLSYTNIDLNYKHTLADKSSSITINGDYLQYTTGQDQGLASVTYAPAASDHLFNTASYSDQTISNYTGKLDYEKKINKTFSLSAGLRSSFTTTDNKYRFFRSYDQGPLTEDLNQSNHFNYQENVQAAYVSVNKTGKKMSFVAGLRTEYTDITGELVDQHEVNKQHYLKLFPSLNYQYILNKNSKLTATYGRRINRPSFSDLNPFKYYVNQYNYSEGNPALRPSYSNNAEVTYTYKEKYSIAAYALLTNNFFQQIPFIDVTNNTAYFTRQNIGKIDAYGIHSFAPFKLTSRWTVNNTLYLFYYRMRLPYLNELLDYGQFTFYGYLNNQYMISPKNNLSAEVNLNYQSTSQIFLYRYKPNGYVDAGVKWSFAKKQAMLAVNMYDIFKTYPQQQVVDFATQHYTFKNAYESRYLKVSFTYRFGKQTVKDRKASKTGNSDEFNRANN</sequence>